<evidence type="ECO:0000259" key="5">
    <source>
        <dbReference type="SMART" id="SM00849"/>
    </source>
</evidence>
<evidence type="ECO:0000256" key="2">
    <source>
        <dbReference type="ARBA" id="ARBA00022723"/>
    </source>
</evidence>
<evidence type="ECO:0000256" key="3">
    <source>
        <dbReference type="ARBA" id="ARBA00022801"/>
    </source>
</evidence>
<keyword evidence="4" id="KW-0862">Zinc</keyword>
<protein>
    <submittedName>
        <fullName evidence="6">MBL fold metallo-hydrolase</fullName>
    </submittedName>
</protein>
<accession>A0ABT4VGP0</accession>
<sequence length="213" mass="24453">MKFDFENFYILREPFGEYQTNCYILCSNNSSIIIDPGINATSWVLENAKSPLAILNTHGHFDHIWSNYELQTKLNIPLICPKEDSFMLLSDCFSTGLTPSKPDVLIDDTNSGQTFADFEISFLHFPGHTPGCSVIVANHKQNKEEKVMFSGDFIFYRSIGRSDFPYSNTQDMIDSLKRFLDIKEDMPIFPGHGEETSIKKEQINIPYWLTRLT</sequence>
<evidence type="ECO:0000313" key="6">
    <source>
        <dbReference type="EMBL" id="MDA3969348.1"/>
    </source>
</evidence>
<dbReference type="EMBL" id="JAQHXR010000003">
    <property type="protein sequence ID" value="MDA3969348.1"/>
    <property type="molecule type" value="Genomic_DNA"/>
</dbReference>
<gene>
    <name evidence="6" type="ORF">PF021_06635</name>
</gene>
<dbReference type="InterPro" id="IPR036866">
    <property type="entry name" value="RibonucZ/Hydroxyglut_hydro"/>
</dbReference>
<dbReference type="RefSeq" id="WP_271021691.1">
    <property type="nucleotide sequence ID" value="NZ_JAQHXR010000003.1"/>
</dbReference>
<keyword evidence="7" id="KW-1185">Reference proteome</keyword>
<evidence type="ECO:0000256" key="1">
    <source>
        <dbReference type="ARBA" id="ARBA00001947"/>
    </source>
</evidence>
<dbReference type="Gene3D" id="3.60.15.10">
    <property type="entry name" value="Ribonuclease Z/Hydroxyacylglutathione hydrolase-like"/>
    <property type="match status" value="1"/>
</dbReference>
<dbReference type="SUPFAM" id="SSF56281">
    <property type="entry name" value="Metallo-hydrolase/oxidoreductase"/>
    <property type="match status" value="1"/>
</dbReference>
<evidence type="ECO:0000313" key="7">
    <source>
        <dbReference type="Proteomes" id="UP001210261"/>
    </source>
</evidence>
<organism evidence="6 7">
    <name type="scientific">Helicobacter ibis</name>
    <dbReference type="NCBI Taxonomy" id="2962633"/>
    <lineage>
        <taxon>Bacteria</taxon>
        <taxon>Pseudomonadati</taxon>
        <taxon>Campylobacterota</taxon>
        <taxon>Epsilonproteobacteria</taxon>
        <taxon>Campylobacterales</taxon>
        <taxon>Helicobacteraceae</taxon>
        <taxon>Helicobacter</taxon>
    </lineage>
</organism>
<comment type="cofactor">
    <cofactor evidence="1">
        <name>Zn(2+)</name>
        <dbReference type="ChEBI" id="CHEBI:29105"/>
    </cofactor>
</comment>
<dbReference type="Proteomes" id="UP001210261">
    <property type="component" value="Unassembled WGS sequence"/>
</dbReference>
<dbReference type="PANTHER" id="PTHR46233:SF3">
    <property type="entry name" value="HYDROXYACYLGLUTATHIONE HYDROLASE GLOC"/>
    <property type="match status" value="1"/>
</dbReference>
<name>A0ABT4VGP0_9HELI</name>
<dbReference type="PANTHER" id="PTHR46233">
    <property type="entry name" value="HYDROXYACYLGLUTATHIONE HYDROLASE GLOC"/>
    <property type="match status" value="1"/>
</dbReference>
<dbReference type="InterPro" id="IPR001279">
    <property type="entry name" value="Metallo-B-lactamas"/>
</dbReference>
<reference evidence="6 7" key="1">
    <citation type="submission" date="2023-01" db="EMBL/GenBank/DDBJ databases">
        <title>Description of Helicobacter ibis sp. nov. isolated from faecal droppings of black-faced ibis (Theristicus melanopis).</title>
        <authorList>
            <person name="Lopez-Cantillo M."/>
            <person name="Vidal-Veuthey B."/>
            <person name="Mella A."/>
            <person name="De La Haba R."/>
            <person name="Collado L."/>
        </authorList>
    </citation>
    <scope>NUCLEOTIDE SEQUENCE [LARGE SCALE GENOMIC DNA]</scope>
    <source>
        <strain evidence="6 7">A82</strain>
    </source>
</reference>
<comment type="caution">
    <text evidence="6">The sequence shown here is derived from an EMBL/GenBank/DDBJ whole genome shotgun (WGS) entry which is preliminary data.</text>
</comment>
<proteinExistence type="predicted"/>
<keyword evidence="3" id="KW-0378">Hydrolase</keyword>
<dbReference type="SMART" id="SM00849">
    <property type="entry name" value="Lactamase_B"/>
    <property type="match status" value="1"/>
</dbReference>
<evidence type="ECO:0000256" key="4">
    <source>
        <dbReference type="ARBA" id="ARBA00022833"/>
    </source>
</evidence>
<dbReference type="Pfam" id="PF00753">
    <property type="entry name" value="Lactamase_B"/>
    <property type="match status" value="1"/>
</dbReference>
<feature type="domain" description="Metallo-beta-lactamase" evidence="5">
    <location>
        <begin position="19"/>
        <end position="192"/>
    </location>
</feature>
<dbReference type="CDD" id="cd06262">
    <property type="entry name" value="metallo-hydrolase-like_MBL-fold"/>
    <property type="match status" value="1"/>
</dbReference>
<keyword evidence="2" id="KW-0479">Metal-binding</keyword>
<dbReference type="InterPro" id="IPR051453">
    <property type="entry name" value="MBL_Glyoxalase_II"/>
</dbReference>